<feature type="transmembrane region" description="Helical" evidence="6">
    <location>
        <begin position="132"/>
        <end position="149"/>
    </location>
</feature>
<sequence>MLQRIRPQNWRDGLLLILLTLFWGINWPVMKDAVRELPPLFFRSISMTGGVIALGVWLLCQKGGWRACLMPRQHVGDVVLLAIPNMVIWHLFAIYGVTLLASGRAAVLGYTMPLWAALAAVWLLRERLARRHWLGLCAGALGIVLLLASEWQRLAIAPVGTVFMLIAAAAWGLGTVLLRKMPIPVESTVLTWWMLVITTPCMWLASIVLEWPGWLWPTGREWVEILYNALVVFAFCHVVWFRLARTLPPVISSLSIMLIPVVGVVAGMLWLGERPHWQDYAALLMLLVALAMVLGRPATSPASHAS</sequence>
<evidence type="ECO:0000256" key="4">
    <source>
        <dbReference type="ARBA" id="ARBA00022989"/>
    </source>
</evidence>
<feature type="transmembrane region" description="Helical" evidence="6">
    <location>
        <begin position="225"/>
        <end position="243"/>
    </location>
</feature>
<dbReference type="PANTHER" id="PTHR32322">
    <property type="entry name" value="INNER MEMBRANE TRANSPORTER"/>
    <property type="match status" value="1"/>
</dbReference>
<accession>A0A368L2B0</accession>
<dbReference type="EMBL" id="QPGB01000003">
    <property type="protein sequence ID" value="RCS57591.1"/>
    <property type="molecule type" value="Genomic_DNA"/>
</dbReference>
<dbReference type="AlphaFoldDB" id="A0A368L2B0"/>
<feature type="transmembrane region" description="Helical" evidence="6">
    <location>
        <begin position="79"/>
        <end position="101"/>
    </location>
</feature>
<gene>
    <name evidence="8" type="ORF">DU000_07805</name>
</gene>
<feature type="domain" description="EamA" evidence="7">
    <location>
        <begin position="14"/>
        <end position="147"/>
    </location>
</feature>
<feature type="transmembrane region" description="Helical" evidence="6">
    <location>
        <begin position="155"/>
        <end position="178"/>
    </location>
</feature>
<dbReference type="InterPro" id="IPR037185">
    <property type="entry name" value="EmrE-like"/>
</dbReference>
<name>A0A368L2B0_9BURK</name>
<feature type="transmembrane region" description="Helical" evidence="6">
    <location>
        <begin position="12"/>
        <end position="29"/>
    </location>
</feature>
<keyword evidence="9" id="KW-1185">Reference proteome</keyword>
<keyword evidence="3 6" id="KW-0812">Transmembrane</keyword>
<evidence type="ECO:0000256" key="3">
    <source>
        <dbReference type="ARBA" id="ARBA00022692"/>
    </source>
</evidence>
<dbReference type="GO" id="GO:0005886">
    <property type="term" value="C:plasma membrane"/>
    <property type="evidence" value="ECO:0007669"/>
    <property type="project" value="UniProtKB-SubCell"/>
</dbReference>
<protein>
    <submittedName>
        <fullName evidence="8">DMT family transporter</fullName>
    </submittedName>
</protein>
<evidence type="ECO:0000313" key="8">
    <source>
        <dbReference type="EMBL" id="RCS57591.1"/>
    </source>
</evidence>
<dbReference type="SUPFAM" id="SSF103481">
    <property type="entry name" value="Multidrug resistance efflux transporter EmrE"/>
    <property type="match status" value="2"/>
</dbReference>
<evidence type="ECO:0000256" key="5">
    <source>
        <dbReference type="ARBA" id="ARBA00023136"/>
    </source>
</evidence>
<keyword evidence="2" id="KW-1003">Cell membrane</keyword>
<comment type="caution">
    <text evidence="8">The sequence shown here is derived from an EMBL/GenBank/DDBJ whole genome shotgun (WGS) entry which is preliminary data.</text>
</comment>
<evidence type="ECO:0000256" key="1">
    <source>
        <dbReference type="ARBA" id="ARBA00004651"/>
    </source>
</evidence>
<feature type="transmembrane region" description="Helical" evidence="6">
    <location>
        <begin position="250"/>
        <end position="271"/>
    </location>
</feature>
<evidence type="ECO:0000256" key="6">
    <source>
        <dbReference type="SAM" id="Phobius"/>
    </source>
</evidence>
<dbReference type="Proteomes" id="UP000252357">
    <property type="component" value="Unassembled WGS sequence"/>
</dbReference>
<keyword evidence="4 6" id="KW-1133">Transmembrane helix</keyword>
<dbReference type="PANTHER" id="PTHR32322:SF18">
    <property type="entry name" value="S-ADENOSYLMETHIONINE_S-ADENOSYLHOMOCYSTEINE TRANSPORTER"/>
    <property type="match status" value="1"/>
</dbReference>
<evidence type="ECO:0000256" key="2">
    <source>
        <dbReference type="ARBA" id="ARBA00022475"/>
    </source>
</evidence>
<reference evidence="8 9" key="1">
    <citation type="journal article" date="2018" name="Int. J. Syst. Evol. Microbiol.">
        <title>Parvibium lacunae gen. nov., sp. nov., a new member of the family Alcaligenaceae isolated from a freshwater pond.</title>
        <authorList>
            <person name="Chen W.M."/>
            <person name="Xie P.B."/>
            <person name="Hsu M.Y."/>
            <person name="Sheu S.Y."/>
        </authorList>
    </citation>
    <scope>NUCLEOTIDE SEQUENCE [LARGE SCALE GENOMIC DNA]</scope>
    <source>
        <strain evidence="8 9">KMB9</strain>
    </source>
</reference>
<evidence type="ECO:0000313" key="9">
    <source>
        <dbReference type="Proteomes" id="UP000252357"/>
    </source>
</evidence>
<organism evidence="8 9">
    <name type="scientific">Parvibium lacunae</name>
    <dbReference type="NCBI Taxonomy" id="1888893"/>
    <lineage>
        <taxon>Bacteria</taxon>
        <taxon>Pseudomonadati</taxon>
        <taxon>Pseudomonadota</taxon>
        <taxon>Betaproteobacteria</taxon>
        <taxon>Burkholderiales</taxon>
        <taxon>Alcaligenaceae</taxon>
        <taxon>Parvibium</taxon>
    </lineage>
</organism>
<feature type="domain" description="EamA" evidence="7">
    <location>
        <begin position="160"/>
        <end position="294"/>
    </location>
</feature>
<feature type="transmembrane region" description="Helical" evidence="6">
    <location>
        <begin position="107"/>
        <end position="125"/>
    </location>
</feature>
<dbReference type="Pfam" id="PF00892">
    <property type="entry name" value="EamA"/>
    <property type="match status" value="2"/>
</dbReference>
<feature type="transmembrane region" description="Helical" evidence="6">
    <location>
        <begin position="41"/>
        <end position="59"/>
    </location>
</feature>
<evidence type="ECO:0000259" key="7">
    <source>
        <dbReference type="Pfam" id="PF00892"/>
    </source>
</evidence>
<keyword evidence="5 6" id="KW-0472">Membrane</keyword>
<dbReference type="InterPro" id="IPR050638">
    <property type="entry name" value="AA-Vitamin_Transporters"/>
</dbReference>
<dbReference type="InterPro" id="IPR000620">
    <property type="entry name" value="EamA_dom"/>
</dbReference>
<dbReference type="OrthoDB" id="5298131at2"/>
<comment type="subcellular location">
    <subcellularLocation>
        <location evidence="1">Cell membrane</location>
        <topology evidence="1">Multi-pass membrane protein</topology>
    </subcellularLocation>
</comment>
<feature type="transmembrane region" description="Helical" evidence="6">
    <location>
        <begin position="190"/>
        <end position="213"/>
    </location>
</feature>
<feature type="transmembrane region" description="Helical" evidence="6">
    <location>
        <begin position="277"/>
        <end position="295"/>
    </location>
</feature>
<proteinExistence type="predicted"/>